<evidence type="ECO:0000313" key="2">
    <source>
        <dbReference type="Proteomes" id="UP001596548"/>
    </source>
</evidence>
<dbReference type="Proteomes" id="UP001596548">
    <property type="component" value="Unassembled WGS sequence"/>
</dbReference>
<comment type="caution">
    <text evidence="1">The sequence shown here is derived from an EMBL/GenBank/DDBJ whole genome shotgun (WGS) entry which is preliminary data.</text>
</comment>
<dbReference type="RefSeq" id="WP_378965267.1">
    <property type="nucleotide sequence ID" value="NZ_JBHTBJ010000003.1"/>
</dbReference>
<accession>A0ABW2HPC0</accession>
<gene>
    <name evidence="1" type="ORF">ACFQS1_06850</name>
</gene>
<sequence>MLRAVAVNGNVVLDPGWIYPEVAELRKALAGWSWPDARAVLDRVEPAERTELIRIGAERFDLAGFLHGVLAKDPADAAAAAMLGAHFTEVGWRIRTRRPAQFVSREQFAEFHGWLCKAEQVLIEAAARHPEDPAVWVCRLPTARGLSLGGPEARRRYDRLAATDPHHVPGQVQLLQELCPKWTGNWDELHAFAREAMLAAPPGSHAGSLVAEAHIEHWTDLPEPDDQQYLADRQAELVEAAQRSIWHADFRRTIGWVRAAGVFAMAFSLAGDLRSADAAFALLGNFGSERPWDYLGDPHTVIPARRAEARRTVEDAR</sequence>
<proteinExistence type="predicted"/>
<reference evidence="2" key="1">
    <citation type="journal article" date="2019" name="Int. J. Syst. Evol. Microbiol.">
        <title>The Global Catalogue of Microorganisms (GCM) 10K type strain sequencing project: providing services to taxonomists for standard genome sequencing and annotation.</title>
        <authorList>
            <consortium name="The Broad Institute Genomics Platform"/>
            <consortium name="The Broad Institute Genome Sequencing Center for Infectious Disease"/>
            <person name="Wu L."/>
            <person name="Ma J."/>
        </authorList>
    </citation>
    <scope>NUCLEOTIDE SEQUENCE [LARGE SCALE GENOMIC DNA]</scope>
    <source>
        <strain evidence="2">XZYJT-10</strain>
    </source>
</reference>
<protein>
    <recommendedName>
        <fullName evidence="3">DUF4034 domain-containing protein</fullName>
    </recommendedName>
</protein>
<keyword evidence="2" id="KW-1185">Reference proteome</keyword>
<organism evidence="1 2">
    <name type="scientific">Paractinoplanes rhizophilus</name>
    <dbReference type="NCBI Taxonomy" id="1416877"/>
    <lineage>
        <taxon>Bacteria</taxon>
        <taxon>Bacillati</taxon>
        <taxon>Actinomycetota</taxon>
        <taxon>Actinomycetes</taxon>
        <taxon>Micromonosporales</taxon>
        <taxon>Micromonosporaceae</taxon>
        <taxon>Paractinoplanes</taxon>
    </lineage>
</organism>
<dbReference type="EMBL" id="JBHTBJ010000003">
    <property type="protein sequence ID" value="MFC7273689.1"/>
    <property type="molecule type" value="Genomic_DNA"/>
</dbReference>
<evidence type="ECO:0000313" key="1">
    <source>
        <dbReference type="EMBL" id="MFC7273689.1"/>
    </source>
</evidence>
<name>A0ABW2HPC0_9ACTN</name>
<evidence type="ECO:0008006" key="3">
    <source>
        <dbReference type="Google" id="ProtNLM"/>
    </source>
</evidence>